<name>A0AB34HFI4_ESCRO</name>
<dbReference type="AlphaFoldDB" id="A0AB34HFI4"/>
<sequence length="524" mass="58274">MLNFLPFIDVIYVSAAGSMLCQIVNSLLLLPVSVARPLLSYLLDLLPPLDCLNRLLPAATLLEDQELQWPLHGGPELIDPAGVPLPQPAQSWVWLVDLERTIALLIGRCLGGMLQGSPVSPEEQDTAYWMKTPLFSDGVEMDTPQLDKCMSCLLEVALSGNEEQKPFDYKLRPEIAVYIDLALGCSKEPARSLWISMQDYAISKGKMKRLKGISENQDSADVDPQEHSFTRTIDEEAEMEEQAERDREEGHPEPEDEEEEREHEVMTAGKIFQCFLSAREVARSRDRDRMNSGAGSGSRADDPPPQSQQERRVSTDLPEGQDVYTAACNSVIHRCALLILGVSPVIDELQKRREEGQLQQPSTSASEVGGLMTRSESLTAESRLIHASPNYRLIKSRSESDLSQPESDEEGYALSGRRNVDLDLASSHRKRGPMHNQLETLSDSWARLKHNRDWLCNSSNSFESDFDLTKSLGVHTLIENVVSFVSGDVGNAPGFKEPEESMSTSPQASIIAMEQQQLRAEVSL</sequence>
<organism evidence="2 3">
    <name type="scientific">Eschrichtius robustus</name>
    <name type="common">California gray whale</name>
    <name type="synonym">Eschrichtius gibbosus</name>
    <dbReference type="NCBI Taxonomy" id="9764"/>
    <lineage>
        <taxon>Eukaryota</taxon>
        <taxon>Metazoa</taxon>
        <taxon>Chordata</taxon>
        <taxon>Craniata</taxon>
        <taxon>Vertebrata</taxon>
        <taxon>Euteleostomi</taxon>
        <taxon>Mammalia</taxon>
        <taxon>Eutheria</taxon>
        <taxon>Laurasiatheria</taxon>
        <taxon>Artiodactyla</taxon>
        <taxon>Whippomorpha</taxon>
        <taxon>Cetacea</taxon>
        <taxon>Mysticeti</taxon>
        <taxon>Eschrichtiidae</taxon>
        <taxon>Eschrichtius</taxon>
    </lineage>
</organism>
<dbReference type="EMBL" id="JAIQCJ010001357">
    <property type="protein sequence ID" value="KAJ8790404.1"/>
    <property type="molecule type" value="Genomic_DNA"/>
</dbReference>
<protein>
    <recommendedName>
        <fullName evidence="4">E3 ubiquitin-protein ligase HERC1</fullName>
    </recommendedName>
</protein>
<accession>A0AB34HFI4</accession>
<reference evidence="2 3" key="1">
    <citation type="submission" date="2022-11" db="EMBL/GenBank/DDBJ databases">
        <title>Whole genome sequence of Eschrichtius robustus ER-17-0199.</title>
        <authorList>
            <person name="Bruniche-Olsen A."/>
            <person name="Black A.N."/>
            <person name="Fields C.J."/>
            <person name="Walden K."/>
            <person name="Dewoody J.A."/>
        </authorList>
    </citation>
    <scope>NUCLEOTIDE SEQUENCE [LARGE SCALE GENOMIC DNA]</scope>
    <source>
        <strain evidence="2">ER-17-0199</strain>
        <tissue evidence="2">Blubber</tissue>
    </source>
</reference>
<feature type="region of interest" description="Disordered" evidence="1">
    <location>
        <begin position="215"/>
        <end position="265"/>
    </location>
</feature>
<feature type="compositionally biased region" description="Basic and acidic residues" evidence="1">
    <location>
        <begin position="242"/>
        <end position="253"/>
    </location>
</feature>
<feature type="compositionally biased region" description="Basic and acidic residues" evidence="1">
    <location>
        <begin position="224"/>
        <end position="234"/>
    </location>
</feature>
<gene>
    <name evidence="2" type="ORF">J1605_021481</name>
</gene>
<keyword evidence="3" id="KW-1185">Reference proteome</keyword>
<evidence type="ECO:0000256" key="1">
    <source>
        <dbReference type="SAM" id="MobiDB-lite"/>
    </source>
</evidence>
<proteinExistence type="predicted"/>
<evidence type="ECO:0000313" key="2">
    <source>
        <dbReference type="EMBL" id="KAJ8790404.1"/>
    </source>
</evidence>
<evidence type="ECO:0008006" key="4">
    <source>
        <dbReference type="Google" id="ProtNLM"/>
    </source>
</evidence>
<comment type="caution">
    <text evidence="2">The sequence shown here is derived from an EMBL/GenBank/DDBJ whole genome shotgun (WGS) entry which is preliminary data.</text>
</comment>
<evidence type="ECO:0000313" key="3">
    <source>
        <dbReference type="Proteomes" id="UP001159641"/>
    </source>
</evidence>
<feature type="region of interest" description="Disordered" evidence="1">
    <location>
        <begin position="283"/>
        <end position="318"/>
    </location>
</feature>
<dbReference type="Proteomes" id="UP001159641">
    <property type="component" value="Unassembled WGS sequence"/>
</dbReference>